<dbReference type="FunFam" id="3.30.70.360:FF:000004">
    <property type="entry name" value="Peptidase M20 domain-containing protein 2"/>
    <property type="match status" value="1"/>
</dbReference>
<proteinExistence type="inferred from homology"/>
<dbReference type="GO" id="GO:0046657">
    <property type="term" value="P:folic acid catabolic process"/>
    <property type="evidence" value="ECO:0007669"/>
    <property type="project" value="TreeGrafter"/>
</dbReference>
<dbReference type="InterPro" id="IPR052030">
    <property type="entry name" value="Peptidase_M20/M20A_hydrolases"/>
</dbReference>
<dbReference type="NCBIfam" id="TIGR01891">
    <property type="entry name" value="amidohydrolases"/>
    <property type="match status" value="1"/>
</dbReference>
<organism evidence="3 4">
    <name type="scientific">Emergencia timonensis</name>
    <dbReference type="NCBI Taxonomy" id="1776384"/>
    <lineage>
        <taxon>Bacteria</taxon>
        <taxon>Bacillati</taxon>
        <taxon>Bacillota</taxon>
        <taxon>Clostridia</taxon>
        <taxon>Peptostreptococcales</taxon>
        <taxon>Anaerovoracaceae</taxon>
        <taxon>Emergencia</taxon>
    </lineage>
</organism>
<gene>
    <name evidence="3" type="ORF">DW099_18270</name>
</gene>
<dbReference type="AlphaFoldDB" id="A0A415DVB2"/>
<dbReference type="InterPro" id="IPR011650">
    <property type="entry name" value="Peptidase_M20_dimer"/>
</dbReference>
<dbReference type="OrthoDB" id="9781032at2"/>
<dbReference type="PANTHER" id="PTHR30575:SF0">
    <property type="entry name" value="XAA-ARG DIPEPTIDASE"/>
    <property type="match status" value="1"/>
</dbReference>
<comment type="caution">
    <text evidence="3">The sequence shown here is derived from an EMBL/GenBank/DDBJ whole genome shotgun (WGS) entry which is preliminary data.</text>
</comment>
<name>A0A415DVB2_9FIRM</name>
<dbReference type="Pfam" id="PF07687">
    <property type="entry name" value="M20_dimer"/>
    <property type="match status" value="1"/>
</dbReference>
<keyword evidence="4" id="KW-1185">Reference proteome</keyword>
<feature type="domain" description="Peptidase M20 dimerisation" evidence="2">
    <location>
        <begin position="177"/>
        <end position="266"/>
    </location>
</feature>
<dbReference type="GO" id="GO:0005737">
    <property type="term" value="C:cytoplasm"/>
    <property type="evidence" value="ECO:0007669"/>
    <property type="project" value="TreeGrafter"/>
</dbReference>
<dbReference type="Gene3D" id="3.40.630.10">
    <property type="entry name" value="Zn peptidases"/>
    <property type="match status" value="1"/>
</dbReference>
<dbReference type="Proteomes" id="UP000284841">
    <property type="component" value="Unassembled WGS sequence"/>
</dbReference>
<dbReference type="GO" id="GO:0016805">
    <property type="term" value="F:dipeptidase activity"/>
    <property type="evidence" value="ECO:0007669"/>
    <property type="project" value="InterPro"/>
</dbReference>
<dbReference type="EMBL" id="QRMS01000007">
    <property type="protein sequence ID" value="RHJ84141.1"/>
    <property type="molecule type" value="Genomic_DNA"/>
</dbReference>
<dbReference type="InterPro" id="IPR017439">
    <property type="entry name" value="Amidohydrolase"/>
</dbReference>
<dbReference type="SUPFAM" id="SSF53187">
    <property type="entry name" value="Zn-dependent exopeptidases"/>
    <property type="match status" value="1"/>
</dbReference>
<evidence type="ECO:0000256" key="1">
    <source>
        <dbReference type="PIRNR" id="PIRNR037226"/>
    </source>
</evidence>
<dbReference type="PANTHER" id="PTHR30575">
    <property type="entry name" value="PEPTIDASE M20"/>
    <property type="match status" value="1"/>
</dbReference>
<dbReference type="Pfam" id="PF01546">
    <property type="entry name" value="Peptidase_M20"/>
    <property type="match status" value="1"/>
</dbReference>
<evidence type="ECO:0000313" key="4">
    <source>
        <dbReference type="Proteomes" id="UP000284841"/>
    </source>
</evidence>
<dbReference type="PIRSF" id="PIRSF037226">
    <property type="entry name" value="Amidohydrolase_ACY1L2_prd"/>
    <property type="match status" value="1"/>
</dbReference>
<sequence>MLDEKQLKELLLPKIDSYREEINALNNYMAENPEIGSAEFHSSAAIVDLLRKHGIETEYPFAGFDTAFKGVINPEKKERMALLAEYDALRGLGHACGHCASGSSSVLAALALNEVRDQLDFGVDIIGTPDEEINGTKCLMADKGVFDGYDFAAMVHMGPFSTATSEFIALDGLGFKWHGQPAHAAAAPEKGRNALNAARLFLDATDMMRQHVIEEARMHGFIKNGGEASNIVPEFAEVEFLTRAPRREDLNDITAWVKDCARAAALATRTEVEMFPVGEPFHELYISKLGEKLMRESYDELGIPCANQSGMKGSSDIGNVDYRCPAFHPMMGIGIEENCHTQEFADAMTTQGAHDAIKNSASLLLCMTAKMYGNPQLLQQIKADHKAYRGY</sequence>
<evidence type="ECO:0000313" key="3">
    <source>
        <dbReference type="EMBL" id="RHJ84141.1"/>
    </source>
</evidence>
<protein>
    <recommendedName>
        <fullName evidence="1">Peptidase M20 domain-containing protein 2</fullName>
    </recommendedName>
</protein>
<dbReference type="STRING" id="1776384.GCA_900086585_00522"/>
<dbReference type="Gene3D" id="3.30.70.360">
    <property type="match status" value="1"/>
</dbReference>
<reference evidence="3 4" key="1">
    <citation type="submission" date="2018-08" db="EMBL/GenBank/DDBJ databases">
        <title>A genome reference for cultivated species of the human gut microbiota.</title>
        <authorList>
            <person name="Zou Y."/>
            <person name="Xue W."/>
            <person name="Luo G."/>
        </authorList>
    </citation>
    <scope>NUCLEOTIDE SEQUENCE [LARGE SCALE GENOMIC DNA]</scope>
    <source>
        <strain evidence="3 4">AM07-24</strain>
    </source>
</reference>
<dbReference type="SUPFAM" id="SSF55031">
    <property type="entry name" value="Bacterial exopeptidase dimerisation domain"/>
    <property type="match status" value="1"/>
</dbReference>
<dbReference type="InterPro" id="IPR036264">
    <property type="entry name" value="Bact_exopeptidase_dim_dom"/>
</dbReference>
<dbReference type="InterPro" id="IPR002933">
    <property type="entry name" value="Peptidase_M20"/>
</dbReference>
<dbReference type="InterPro" id="IPR017144">
    <property type="entry name" value="Xaa-Arg_dipeptidase"/>
</dbReference>
<comment type="similarity">
    <text evidence="1">Belongs to the peptidase M20A family.</text>
</comment>
<evidence type="ECO:0000259" key="2">
    <source>
        <dbReference type="Pfam" id="PF07687"/>
    </source>
</evidence>
<dbReference type="GO" id="GO:0071713">
    <property type="term" value="F:para-aminobenzoyl-glutamate hydrolase activity"/>
    <property type="evidence" value="ECO:0007669"/>
    <property type="project" value="TreeGrafter"/>
</dbReference>
<accession>A0A415DVB2</accession>
<dbReference type="RefSeq" id="WP_118336628.1">
    <property type="nucleotide sequence ID" value="NZ_AP025567.1"/>
</dbReference>